<organism evidence="3 4">
    <name type="scientific">Chitinophaga pollutisoli</name>
    <dbReference type="NCBI Taxonomy" id="3133966"/>
    <lineage>
        <taxon>Bacteria</taxon>
        <taxon>Pseudomonadati</taxon>
        <taxon>Bacteroidota</taxon>
        <taxon>Chitinophagia</taxon>
        <taxon>Chitinophagales</taxon>
        <taxon>Chitinophagaceae</taxon>
        <taxon>Chitinophaga</taxon>
    </lineage>
</organism>
<dbReference type="EMBL" id="CP149822">
    <property type="protein sequence ID" value="WZN39342.1"/>
    <property type="molecule type" value="Genomic_DNA"/>
</dbReference>
<dbReference type="RefSeq" id="WP_341834332.1">
    <property type="nucleotide sequence ID" value="NZ_CP149822.1"/>
</dbReference>
<keyword evidence="4" id="KW-1185">Reference proteome</keyword>
<dbReference type="Gene3D" id="3.60.21.70">
    <property type="entry name" value="PhoD-like phosphatase"/>
    <property type="match status" value="1"/>
</dbReference>
<feature type="domain" description="PhoD-like phosphatase metallophosphatase" evidence="2">
    <location>
        <begin position="162"/>
        <end position="401"/>
    </location>
</feature>
<evidence type="ECO:0000259" key="2">
    <source>
        <dbReference type="Pfam" id="PF09423"/>
    </source>
</evidence>
<keyword evidence="3" id="KW-0378">Hydrolase</keyword>
<feature type="chain" id="PRO_5045152754" evidence="1">
    <location>
        <begin position="32"/>
        <end position="459"/>
    </location>
</feature>
<dbReference type="InterPro" id="IPR029052">
    <property type="entry name" value="Metallo-depent_PP-like"/>
</dbReference>
<dbReference type="GO" id="GO:0004035">
    <property type="term" value="F:alkaline phosphatase activity"/>
    <property type="evidence" value="ECO:0007669"/>
    <property type="project" value="UniProtKB-EC"/>
</dbReference>
<keyword evidence="1" id="KW-0732">Signal</keyword>
<dbReference type="PANTHER" id="PTHR33987">
    <property type="entry name" value="CALCINEURIN-LIKE METALLO-PHOSPHOESTERASE SUPERFAMILY PROTEIN"/>
    <property type="match status" value="1"/>
</dbReference>
<gene>
    <name evidence="3" type="ORF">WJU16_15155</name>
</gene>
<evidence type="ECO:0000313" key="4">
    <source>
        <dbReference type="Proteomes" id="UP001485459"/>
    </source>
</evidence>
<evidence type="ECO:0000256" key="1">
    <source>
        <dbReference type="SAM" id="SignalP"/>
    </source>
</evidence>
<reference evidence="4" key="1">
    <citation type="submission" date="2024-03" db="EMBL/GenBank/DDBJ databases">
        <title>Chitinophaga horti sp. nov., isolated from garden soil.</title>
        <authorList>
            <person name="Lee D.S."/>
            <person name="Han D.M."/>
            <person name="Baek J.H."/>
            <person name="Choi D.G."/>
            <person name="Jeon J.H."/>
            <person name="Jeon C.O."/>
        </authorList>
    </citation>
    <scope>NUCLEOTIDE SEQUENCE [LARGE SCALE GENOMIC DNA]</scope>
    <source>
        <strain evidence="4">GPA1</strain>
    </source>
</reference>
<dbReference type="SUPFAM" id="SSF56300">
    <property type="entry name" value="Metallo-dependent phosphatases"/>
    <property type="match status" value="1"/>
</dbReference>
<evidence type="ECO:0000313" key="3">
    <source>
        <dbReference type="EMBL" id="WZN39342.1"/>
    </source>
</evidence>
<dbReference type="InterPro" id="IPR038607">
    <property type="entry name" value="PhoD-like_sf"/>
</dbReference>
<protein>
    <submittedName>
        <fullName evidence="3">Alkaline phosphatase D family protein</fullName>
        <ecNumber evidence="3">3.1.3.1</ecNumber>
    </submittedName>
</protein>
<name>A0ABZ2YJ30_9BACT</name>
<sequence length="459" mass="52003">MAIFEYLNRTLMRLIPCLTLAILLSCTLASAQQQNLVAGPMTGSIALRDVIVWAEVSAAVKKVSVRYWPQQEPGKALSQSWTGPLGKAYNPVKIQLRNLAPGTAYAYELLVDDKSVRKSAFQTQTLWQYRMPAPDFTFLTGSCAYFNEEGFDRPGKPYGKDSSIFLTMAKEKADFMLWLGDNWYTREVDYHSAPGLAYRAHRDRSLPVLQPFLSAMPHYAIWDDHDFGPNDASKAYIFRDESREIFKDYWPNPTFGQDGKGIYTQFSFSDVDFFLLDGRYFSSGSRMPDSTGGQPNPEKKMYGDAQMEWLRNALLQSNARFKVIATGSQALNIYSRWDSFHHFPVEYHAFMNWLEEVDVPGIVFLTGDRHHSEVIRFNRPGNYPLYDITNSPLTSGEAAPSGEEVNSPIRVPGTLVVTQNYSRIKVFGPKEDRKMAVEFVNGKGKVLGKFEVSANDLKK</sequence>
<dbReference type="CDD" id="cd07389">
    <property type="entry name" value="MPP_PhoD"/>
    <property type="match status" value="1"/>
</dbReference>
<accession>A0ABZ2YJ30</accession>
<dbReference type="Pfam" id="PF09423">
    <property type="entry name" value="PhoD"/>
    <property type="match status" value="1"/>
</dbReference>
<dbReference type="EC" id="3.1.3.1" evidence="3"/>
<dbReference type="Proteomes" id="UP001485459">
    <property type="component" value="Chromosome"/>
</dbReference>
<dbReference type="InterPro" id="IPR018946">
    <property type="entry name" value="PhoD-like_MPP"/>
</dbReference>
<proteinExistence type="predicted"/>
<dbReference type="PANTHER" id="PTHR33987:SF1">
    <property type="entry name" value="CALCINEURIN-LIKE METALLO-PHOSPHOESTERASE SUPERFAMILY PROTEIN"/>
    <property type="match status" value="1"/>
</dbReference>
<feature type="signal peptide" evidence="1">
    <location>
        <begin position="1"/>
        <end position="31"/>
    </location>
</feature>